<feature type="region of interest" description="Disordered" evidence="2">
    <location>
        <begin position="1"/>
        <end position="68"/>
    </location>
</feature>
<dbReference type="EnsemblProtists" id="EOD08512">
    <property type="protein sequence ID" value="EOD08512"/>
    <property type="gene ID" value="EMIHUDRAFT_459963"/>
</dbReference>
<reference evidence="5" key="1">
    <citation type="journal article" date="2013" name="Nature">
        <title>Pan genome of the phytoplankton Emiliania underpins its global distribution.</title>
        <authorList>
            <person name="Read B.A."/>
            <person name="Kegel J."/>
            <person name="Klute M.J."/>
            <person name="Kuo A."/>
            <person name="Lefebvre S.C."/>
            <person name="Maumus F."/>
            <person name="Mayer C."/>
            <person name="Miller J."/>
            <person name="Monier A."/>
            <person name="Salamov A."/>
            <person name="Young J."/>
            <person name="Aguilar M."/>
            <person name="Claverie J.M."/>
            <person name="Frickenhaus S."/>
            <person name="Gonzalez K."/>
            <person name="Herman E.K."/>
            <person name="Lin Y.C."/>
            <person name="Napier J."/>
            <person name="Ogata H."/>
            <person name="Sarno A.F."/>
            <person name="Shmutz J."/>
            <person name="Schroeder D."/>
            <person name="de Vargas C."/>
            <person name="Verret F."/>
            <person name="von Dassow P."/>
            <person name="Valentin K."/>
            <person name="Van de Peer Y."/>
            <person name="Wheeler G."/>
            <person name="Dacks J.B."/>
            <person name="Delwiche C.F."/>
            <person name="Dyhrman S.T."/>
            <person name="Glockner G."/>
            <person name="John U."/>
            <person name="Richards T."/>
            <person name="Worden A.Z."/>
            <person name="Zhang X."/>
            <person name="Grigoriev I.V."/>
            <person name="Allen A.E."/>
            <person name="Bidle K."/>
            <person name="Borodovsky M."/>
            <person name="Bowler C."/>
            <person name="Brownlee C."/>
            <person name="Cock J.M."/>
            <person name="Elias M."/>
            <person name="Gladyshev V.N."/>
            <person name="Groth M."/>
            <person name="Guda C."/>
            <person name="Hadaegh A."/>
            <person name="Iglesias-Rodriguez M.D."/>
            <person name="Jenkins J."/>
            <person name="Jones B.M."/>
            <person name="Lawson T."/>
            <person name="Leese F."/>
            <person name="Lindquist E."/>
            <person name="Lobanov A."/>
            <person name="Lomsadze A."/>
            <person name="Malik S.B."/>
            <person name="Marsh M.E."/>
            <person name="Mackinder L."/>
            <person name="Mock T."/>
            <person name="Mueller-Roeber B."/>
            <person name="Pagarete A."/>
            <person name="Parker M."/>
            <person name="Probert I."/>
            <person name="Quesneville H."/>
            <person name="Raines C."/>
            <person name="Rensing S.A."/>
            <person name="Riano-Pachon D.M."/>
            <person name="Richier S."/>
            <person name="Rokitta S."/>
            <person name="Shiraiwa Y."/>
            <person name="Soanes D.M."/>
            <person name="van der Giezen M."/>
            <person name="Wahlund T.M."/>
            <person name="Williams B."/>
            <person name="Wilson W."/>
            <person name="Wolfe G."/>
            <person name="Wurch L.L."/>
        </authorList>
    </citation>
    <scope>NUCLEOTIDE SEQUENCE</scope>
</reference>
<accession>A0A0D3IB77</accession>
<dbReference type="RefSeq" id="XP_005786294.1">
    <property type="nucleotide sequence ID" value="XM_005786237.1"/>
</dbReference>
<evidence type="ECO:0000313" key="4">
    <source>
        <dbReference type="EnsemblProtists" id="EOD08512"/>
    </source>
</evidence>
<feature type="transmembrane region" description="Helical" evidence="3">
    <location>
        <begin position="618"/>
        <end position="642"/>
    </location>
</feature>
<organism evidence="4 5">
    <name type="scientific">Emiliania huxleyi (strain CCMP1516)</name>
    <dbReference type="NCBI Taxonomy" id="280463"/>
    <lineage>
        <taxon>Eukaryota</taxon>
        <taxon>Haptista</taxon>
        <taxon>Haptophyta</taxon>
        <taxon>Prymnesiophyceae</taxon>
        <taxon>Isochrysidales</taxon>
        <taxon>Noelaerhabdaceae</taxon>
        <taxon>Emiliania</taxon>
    </lineage>
</organism>
<proteinExistence type="predicted"/>
<dbReference type="KEGG" id="ehx:EMIHUDRAFT_455688"/>
<name>A0A0D3IB77_EMIH1</name>
<evidence type="ECO:0000313" key="5">
    <source>
        <dbReference type="Proteomes" id="UP000013827"/>
    </source>
</evidence>
<dbReference type="GeneID" id="17279136"/>
<evidence type="ECO:0000256" key="3">
    <source>
        <dbReference type="SAM" id="Phobius"/>
    </source>
</evidence>
<feature type="transmembrane region" description="Helical" evidence="3">
    <location>
        <begin position="901"/>
        <end position="918"/>
    </location>
</feature>
<evidence type="ECO:0008006" key="6">
    <source>
        <dbReference type="Google" id="ProtNLM"/>
    </source>
</evidence>
<dbReference type="eggNOG" id="ENOG502S3SR">
    <property type="taxonomic scope" value="Eukaryota"/>
</dbReference>
<feature type="coiled-coil region" evidence="1">
    <location>
        <begin position="277"/>
        <end position="304"/>
    </location>
</feature>
<keyword evidence="3" id="KW-0472">Membrane</keyword>
<dbReference type="PaxDb" id="2903-EOD08512"/>
<feature type="transmembrane region" description="Helical" evidence="3">
    <location>
        <begin position="85"/>
        <end position="107"/>
    </location>
</feature>
<dbReference type="RefSeq" id="XP_005760941.1">
    <property type="nucleotide sequence ID" value="XM_005760884.1"/>
</dbReference>
<dbReference type="KEGG" id="ehx:EMIHUDRAFT_459963"/>
<dbReference type="Proteomes" id="UP000013827">
    <property type="component" value="Unassembled WGS sequence"/>
</dbReference>
<feature type="transmembrane region" description="Helical" evidence="3">
    <location>
        <begin position="579"/>
        <end position="597"/>
    </location>
</feature>
<protein>
    <recommendedName>
        <fullName evidence="6">Polycystin cation channel PKD1/PKD2 domain-containing protein</fullName>
    </recommendedName>
</protein>
<dbReference type="AlphaFoldDB" id="A0A0D3IB77"/>
<dbReference type="EnsemblProtists" id="EOD33865">
    <property type="protein sequence ID" value="EOD33865"/>
    <property type="gene ID" value="EMIHUDRAFT_455688"/>
</dbReference>
<dbReference type="OMA" id="KYWFATS"/>
<feature type="transmembrane region" description="Helical" evidence="3">
    <location>
        <begin position="986"/>
        <end position="1007"/>
    </location>
</feature>
<dbReference type="GeneID" id="17254665"/>
<keyword evidence="3" id="KW-1133">Transmembrane helix</keyword>
<keyword evidence="1" id="KW-0175">Coiled coil</keyword>
<reference evidence="4" key="2">
    <citation type="submission" date="2024-10" db="UniProtKB">
        <authorList>
            <consortium name="EnsemblProtists"/>
        </authorList>
    </citation>
    <scope>IDENTIFICATION</scope>
</reference>
<dbReference type="HOGENOM" id="CLU_295185_0_0_1"/>
<evidence type="ECO:0000256" key="2">
    <source>
        <dbReference type="SAM" id="MobiDB-lite"/>
    </source>
</evidence>
<keyword evidence="3" id="KW-0812">Transmembrane</keyword>
<keyword evidence="5" id="KW-1185">Reference proteome</keyword>
<evidence type="ECO:0000256" key="1">
    <source>
        <dbReference type="SAM" id="Coils"/>
    </source>
</evidence>
<sequence length="1026" mass="111938">MKSYTSVAVDDADEDHGLPSDPLPGFKKPTASNNADDSDVLPKPIKTSFQEKLAEKGPDSPDTAESAADKKKLLKRQADACFSKVMLCTIAISLVWMSSLGVARFIVQSAIASPPFSVVSFECMRGWDKMVSEKEGHTACTSVQMSQCDAALEGAAADEVARSTAASDQVDQMLHRVETLKMRCTNSHVRIMDGLEMIGRRGVPLVWSNDSCTPREVEAARQLLGDASREKQEAMAVAQARSPPLAAPFPRRFHAVSTKARAEYDSQYMYNSSKGFIDAAGAAKDGVEDEIAKMQDRLDMLNMSLSFCTDSACDIPILQEMAALTDQIKKMNMAMMQQAAQWSEYAKAAESMERWMKQNAAKMQQVMSGIDPNFNLPDFNLPGIPNINIPLPDMNLDMDVYTAEFAAWSAEMARAQKEYLADAMGGLPDISGALDPITGLEILPGYDPPPLNIANATAEMAQAAEDFLAKQASAIDNIVGGAANMMGIGDNSSGSWVFNWSMSDMTDSSNFDWKVEGFHALEMDIMGLKISIDNIFTMAVWADVVWRVYISTRLVIKYWFRSSEAIPPLDLRRATLQQGVMLTGAASVFELACSFIARFNPVRLCMSYILSPYSAAAFGGFLMLFVLNAVTQVYMFSFYAYVEGCIEPPRNGTWVCENLFSAAYNYAAGDGDKTLLAGLQVYNERRSRECATYLQPSAQHQTTAAQHYDTDSKIYALDAAGIALAKKCLDFDKTAAGDPEIVLSVASQAALSRTPDDAACFGDICAGDPLAGWGNMSSGGWPNASQAFADADLDSIKDSLAENGLDAGSLSGMASGFDWGGRRRLIEGATRALGPTTAAAAASELRKLLDTGTPCLQDVNATLPDGVFSCEELPPCEVTCAGPNREVLGLFSNRCGCHSEWLFHGFVLQILLAILVYVSMQVARTLLVEGVLRITWRRLHVYAELEVLGTADLDSLHKFPGCLSFNARQLFEHVARHLREYERKAIGFFLACPLSFAPISWLLWYVAQNITYTQDFVTARTTTSVF</sequence>